<dbReference type="InterPro" id="IPR011008">
    <property type="entry name" value="Dimeric_a/b-barrel"/>
</dbReference>
<dbReference type="OrthoDB" id="8690at2157"/>
<accession>A0A285P3L6</accession>
<dbReference type="EMBL" id="OBEJ01000003">
    <property type="protein sequence ID" value="SNZ16329.1"/>
    <property type="molecule type" value="Genomic_DNA"/>
</dbReference>
<keyword evidence="2" id="KW-0479">Metal-binding</keyword>
<evidence type="ECO:0000313" key="6">
    <source>
        <dbReference type="EMBL" id="SNZ16329.1"/>
    </source>
</evidence>
<evidence type="ECO:0000256" key="1">
    <source>
        <dbReference type="ARBA" id="ARBA00022617"/>
    </source>
</evidence>
<dbReference type="AlphaFoldDB" id="A0A285P3L6"/>
<dbReference type="GO" id="GO:0020037">
    <property type="term" value="F:heme binding"/>
    <property type="evidence" value="ECO:0007669"/>
    <property type="project" value="InterPro"/>
</dbReference>
<dbReference type="GO" id="GO:0016491">
    <property type="term" value="F:oxidoreductase activity"/>
    <property type="evidence" value="ECO:0007669"/>
    <property type="project" value="InterPro"/>
</dbReference>
<dbReference type="Gene3D" id="3.30.70.100">
    <property type="match status" value="1"/>
</dbReference>
<evidence type="ECO:0000256" key="4">
    <source>
        <dbReference type="SAM" id="MobiDB-lite"/>
    </source>
</evidence>
<evidence type="ECO:0000256" key="2">
    <source>
        <dbReference type="ARBA" id="ARBA00022723"/>
    </source>
</evidence>
<proteinExistence type="predicted"/>
<dbReference type="InterPro" id="IPR010644">
    <property type="entry name" value="ChdC/CLD"/>
</dbReference>
<feature type="domain" description="ABM" evidence="5">
    <location>
        <begin position="510"/>
        <end position="598"/>
    </location>
</feature>
<dbReference type="PROSITE" id="PS51725">
    <property type="entry name" value="ABM"/>
    <property type="match status" value="1"/>
</dbReference>
<keyword evidence="7" id="KW-1185">Reference proteome</keyword>
<organism evidence="6 7">
    <name type="scientific">Natronoarchaeum philippinense</name>
    <dbReference type="NCBI Taxonomy" id="558529"/>
    <lineage>
        <taxon>Archaea</taxon>
        <taxon>Methanobacteriati</taxon>
        <taxon>Methanobacteriota</taxon>
        <taxon>Stenosarchaea group</taxon>
        <taxon>Halobacteria</taxon>
        <taxon>Halobacteriales</taxon>
        <taxon>Natronoarchaeaceae</taxon>
    </lineage>
</organism>
<dbReference type="Pfam" id="PF06778">
    <property type="entry name" value="Chlor_dismutase"/>
    <property type="match status" value="1"/>
</dbReference>
<sequence>MERREPPQTDEGWYVLHDLRTIDWDAWRGASERDRELAIDDGVEFLEAAENLDDADAGASAVFSVFGHEADLLILHLRPTIRELDTLERRFEQTAFAEFTERTNSYLSVTEASGYTGAEAYFDPEQEADPGITNYIESRLYPDLPDAEFVSFYPMDKRRQPEQNWYDLSFEDRADLMSGHGDIGRDYAGKVSQIISGSVGLDDFEWGVTLFADDPTDVKDLLYEMRFDPSSSKYAEFGSFVSGRRFPPADLDALLAGEPVPTEERTDDAAGADEELLDELDRFGVDAADAPAGSSGLVVYSEADVETVREEVDGLRGNFEHYDSHLLTEVYEDGDDAAIVSLWETDSAAGTAAGFLEELPGVSDYHQGSLGGDADGEDADDGRDAAANDDSGESAPSHAHGSDEDTDIREELEDRGIYAGQPHGEDVYALVLYSEADPEELSEEVESLSDGFDRYDTHLGTSVYEAPPEDADPAVVSLWETESAAGTASDYLDDLPGIVRQAGDRESGFGTMGMFYTVKPDHRDDFVEKFDTVGGLLADMDGHVRTDLYANREDENDMFIASRWESREDCMAFFRSDAFSDTVDWGRDVLADRPRHVFLA</sequence>
<evidence type="ECO:0000259" key="5">
    <source>
        <dbReference type="PROSITE" id="PS51725"/>
    </source>
</evidence>
<dbReference type="Proteomes" id="UP000219453">
    <property type="component" value="Unassembled WGS sequence"/>
</dbReference>
<keyword evidence="3" id="KW-0408">Iron</keyword>
<reference evidence="6 7" key="1">
    <citation type="submission" date="2017-09" db="EMBL/GenBank/DDBJ databases">
        <authorList>
            <person name="Ehlers B."/>
            <person name="Leendertz F.H."/>
        </authorList>
    </citation>
    <scope>NUCLEOTIDE SEQUENCE [LARGE SCALE GENOMIC DNA]</scope>
    <source>
        <strain evidence="6 7">DSM 27208</strain>
    </source>
</reference>
<dbReference type="Gene3D" id="3.30.70.1030">
    <property type="entry name" value="Apc35880, domain 1"/>
    <property type="match status" value="2"/>
</dbReference>
<evidence type="ECO:0000313" key="7">
    <source>
        <dbReference type="Proteomes" id="UP000219453"/>
    </source>
</evidence>
<dbReference type="PANTHER" id="PTHR36843:SF1">
    <property type="entry name" value="COPROHEME DECARBOXYLASE"/>
    <property type="match status" value="1"/>
</dbReference>
<protein>
    <submittedName>
        <fullName evidence="6">Chlorite dismutase</fullName>
    </submittedName>
</protein>
<keyword evidence="1" id="KW-0349">Heme</keyword>
<dbReference type="NCBIfam" id="NF008913">
    <property type="entry name" value="PRK12276.1"/>
    <property type="match status" value="1"/>
</dbReference>
<dbReference type="NCBIfam" id="NF007124">
    <property type="entry name" value="PRK09565.1"/>
    <property type="match status" value="2"/>
</dbReference>
<dbReference type="PANTHER" id="PTHR36843">
    <property type="entry name" value="HEME-DEPENDENT PEROXIDASE YWFI-RELATED"/>
    <property type="match status" value="1"/>
</dbReference>
<dbReference type="Pfam" id="PF03992">
    <property type="entry name" value="ABM"/>
    <property type="match status" value="1"/>
</dbReference>
<dbReference type="SUPFAM" id="SSF54909">
    <property type="entry name" value="Dimeric alpha+beta barrel"/>
    <property type="match status" value="2"/>
</dbReference>
<dbReference type="GO" id="GO:0046872">
    <property type="term" value="F:metal ion binding"/>
    <property type="evidence" value="ECO:0007669"/>
    <property type="project" value="UniProtKB-KW"/>
</dbReference>
<dbReference type="RefSeq" id="WP_097009638.1">
    <property type="nucleotide sequence ID" value="NZ_OBEJ01000003.1"/>
</dbReference>
<dbReference type="InterPro" id="IPR007138">
    <property type="entry name" value="ABM_dom"/>
</dbReference>
<feature type="region of interest" description="Disordered" evidence="4">
    <location>
        <begin position="364"/>
        <end position="406"/>
    </location>
</feature>
<gene>
    <name evidence="6" type="ORF">SAMN06269185_2763</name>
</gene>
<name>A0A285P3L6_NATPI</name>
<evidence type="ECO:0000256" key="3">
    <source>
        <dbReference type="ARBA" id="ARBA00023004"/>
    </source>
</evidence>